<dbReference type="GO" id="GO:0000118">
    <property type="term" value="C:histone deacetylase complex"/>
    <property type="evidence" value="ECO:0007669"/>
    <property type="project" value="TreeGrafter"/>
</dbReference>
<dbReference type="SUPFAM" id="SSF47762">
    <property type="entry name" value="PAH2 domain"/>
    <property type="match status" value="1"/>
</dbReference>
<gene>
    <name evidence="5" type="ORF">LIER_34221</name>
</gene>
<dbReference type="Proteomes" id="UP001454036">
    <property type="component" value="Unassembled WGS sequence"/>
</dbReference>
<sequence>MAKELEFPTSEETLSFIRDVRVKLLADEERFQQFKQIMTNFKEGSIPAQQVESYVKILLSDQHELVQQFQKFLPVHMKQNHVEKNQENGLQESVVVNKTNSREDTIQEIEKESQQIVFEESEVVGKKNSRKDDIQASLVYIKSVLKGLEDQPDSISKFFDLMEEYKSDLDQEKLKHGLFALFKSCPEFEIEFMQFTIEEPSPIREKAEVFVSKKDVSRNPWEDIKNRYEDEMFYNDMCISRINLAIENTLKFLMECRKGRRTMKVTKYLTSENLKVIVKYCNVKLKDCRHVQESAYSVVGKLKVQLEVEKDNRVNIRRKMVSEIQKLQNKKMRMMLD</sequence>
<evidence type="ECO:0000313" key="5">
    <source>
        <dbReference type="EMBL" id="GAA0186933.1"/>
    </source>
</evidence>
<evidence type="ECO:0000256" key="3">
    <source>
        <dbReference type="ARBA" id="ARBA00023242"/>
    </source>
</evidence>
<organism evidence="5 6">
    <name type="scientific">Lithospermum erythrorhizon</name>
    <name type="common">Purple gromwell</name>
    <name type="synonym">Lithospermum officinale var. erythrorhizon</name>
    <dbReference type="NCBI Taxonomy" id="34254"/>
    <lineage>
        <taxon>Eukaryota</taxon>
        <taxon>Viridiplantae</taxon>
        <taxon>Streptophyta</taxon>
        <taxon>Embryophyta</taxon>
        <taxon>Tracheophyta</taxon>
        <taxon>Spermatophyta</taxon>
        <taxon>Magnoliopsida</taxon>
        <taxon>eudicotyledons</taxon>
        <taxon>Gunneridae</taxon>
        <taxon>Pentapetalae</taxon>
        <taxon>asterids</taxon>
        <taxon>lamiids</taxon>
        <taxon>Boraginales</taxon>
        <taxon>Boraginaceae</taxon>
        <taxon>Boraginoideae</taxon>
        <taxon>Lithospermeae</taxon>
        <taxon>Lithospermum</taxon>
    </lineage>
</organism>
<evidence type="ECO:0000256" key="1">
    <source>
        <dbReference type="ARBA" id="ARBA00004123"/>
    </source>
</evidence>
<evidence type="ECO:0000256" key="2">
    <source>
        <dbReference type="ARBA" id="ARBA00022491"/>
    </source>
</evidence>
<dbReference type="GO" id="GO:0000122">
    <property type="term" value="P:negative regulation of transcription by RNA polymerase II"/>
    <property type="evidence" value="ECO:0007669"/>
    <property type="project" value="TreeGrafter"/>
</dbReference>
<dbReference type="GO" id="GO:0003714">
    <property type="term" value="F:transcription corepressor activity"/>
    <property type="evidence" value="ECO:0007669"/>
    <property type="project" value="InterPro"/>
</dbReference>
<evidence type="ECO:0000256" key="4">
    <source>
        <dbReference type="PROSITE-ProRule" id="PRU00810"/>
    </source>
</evidence>
<dbReference type="AlphaFoldDB" id="A0AAV3RZ21"/>
<keyword evidence="2" id="KW-0678">Repressor</keyword>
<protein>
    <submittedName>
        <fullName evidence="5">Uncharacterized protein</fullName>
    </submittedName>
</protein>
<dbReference type="PANTHER" id="PTHR12346:SF0">
    <property type="entry name" value="SIN3A, ISOFORM G"/>
    <property type="match status" value="1"/>
</dbReference>
<dbReference type="InterPro" id="IPR039774">
    <property type="entry name" value="Sin3-like"/>
</dbReference>
<comment type="caution">
    <text evidence="5">The sequence shown here is derived from an EMBL/GenBank/DDBJ whole genome shotgun (WGS) entry which is preliminary data.</text>
</comment>
<dbReference type="GO" id="GO:0000785">
    <property type="term" value="C:chromatin"/>
    <property type="evidence" value="ECO:0007669"/>
    <property type="project" value="TreeGrafter"/>
</dbReference>
<evidence type="ECO:0000313" key="6">
    <source>
        <dbReference type="Proteomes" id="UP001454036"/>
    </source>
</evidence>
<dbReference type="InterPro" id="IPR003822">
    <property type="entry name" value="PAH"/>
</dbReference>
<dbReference type="EMBL" id="BAABME010014181">
    <property type="protein sequence ID" value="GAA0186933.1"/>
    <property type="molecule type" value="Genomic_DNA"/>
</dbReference>
<keyword evidence="6" id="KW-1185">Reference proteome</keyword>
<comment type="subcellular location">
    <subcellularLocation>
        <location evidence="1 4">Nucleus</location>
    </subcellularLocation>
</comment>
<proteinExistence type="predicted"/>
<dbReference type="Pfam" id="PF02671">
    <property type="entry name" value="PAH"/>
    <property type="match status" value="1"/>
</dbReference>
<name>A0AAV3RZ21_LITER</name>
<dbReference type="PROSITE" id="PS51477">
    <property type="entry name" value="PAH"/>
    <property type="match status" value="1"/>
</dbReference>
<dbReference type="PANTHER" id="PTHR12346">
    <property type="entry name" value="SIN3B-RELATED"/>
    <property type="match status" value="1"/>
</dbReference>
<dbReference type="Gene3D" id="1.20.1160.11">
    <property type="entry name" value="Paired amphipathic helix"/>
    <property type="match status" value="1"/>
</dbReference>
<accession>A0AAV3RZ21</accession>
<dbReference type="InterPro" id="IPR036600">
    <property type="entry name" value="PAH_sf"/>
</dbReference>
<keyword evidence="3 4" id="KW-0539">Nucleus</keyword>
<reference evidence="5 6" key="1">
    <citation type="submission" date="2024-01" db="EMBL/GenBank/DDBJ databases">
        <title>The complete chloroplast genome sequence of Lithospermum erythrorhizon: insights into the phylogenetic relationship among Boraginaceae species and the maternal lineages of purple gromwells.</title>
        <authorList>
            <person name="Okada T."/>
            <person name="Watanabe K."/>
        </authorList>
    </citation>
    <scope>NUCLEOTIDE SEQUENCE [LARGE SCALE GENOMIC DNA]</scope>
</reference>